<dbReference type="GeneID" id="81583441"/>
<comment type="caution">
    <text evidence="1">The sequence shown here is derived from an EMBL/GenBank/DDBJ whole genome shotgun (WGS) entry which is preliminary data.</text>
</comment>
<reference evidence="1" key="1">
    <citation type="journal article" date="2023" name="IMA Fungus">
        <title>Comparative genomic study of the Penicillium genus elucidates a diverse pangenome and 15 lateral gene transfer events.</title>
        <authorList>
            <person name="Petersen C."/>
            <person name="Sorensen T."/>
            <person name="Nielsen M.R."/>
            <person name="Sondergaard T.E."/>
            <person name="Sorensen J.L."/>
            <person name="Fitzpatrick D.A."/>
            <person name="Frisvad J.C."/>
            <person name="Nielsen K.L."/>
        </authorList>
    </citation>
    <scope>NUCLEOTIDE SEQUENCE</scope>
    <source>
        <strain evidence="1">IBT 12815</strain>
    </source>
</reference>
<protein>
    <submittedName>
        <fullName evidence="1">Uncharacterized protein</fullName>
    </submittedName>
</protein>
<sequence>MDFFLAYNLDIATGPDQTFTRAFKDGCHDIVNKFLGREDLTSHLTTSVNILKVIAIIEKGEKGKQCKDHRGIFRSLIQKARQGFPESMGKKIS</sequence>
<name>A0AAD6H8L5_9EURO</name>
<gene>
    <name evidence="1" type="ORF">N7537_002141</name>
</gene>
<dbReference type="Proteomes" id="UP001213799">
    <property type="component" value="Unassembled WGS sequence"/>
</dbReference>
<evidence type="ECO:0000313" key="2">
    <source>
        <dbReference type="Proteomes" id="UP001213799"/>
    </source>
</evidence>
<reference evidence="1" key="2">
    <citation type="submission" date="2023-01" db="EMBL/GenBank/DDBJ databases">
        <authorList>
            <person name="Petersen C."/>
        </authorList>
    </citation>
    <scope>NUCLEOTIDE SEQUENCE</scope>
    <source>
        <strain evidence="1">IBT 12815</strain>
    </source>
</reference>
<evidence type="ECO:0000313" key="1">
    <source>
        <dbReference type="EMBL" id="KAJ5617027.1"/>
    </source>
</evidence>
<accession>A0AAD6H8L5</accession>
<keyword evidence="2" id="KW-1185">Reference proteome</keyword>
<proteinExistence type="predicted"/>
<dbReference type="AlphaFoldDB" id="A0AAD6H8L5"/>
<dbReference type="RefSeq" id="XP_056758194.1">
    <property type="nucleotide sequence ID" value="XM_056893199.1"/>
</dbReference>
<dbReference type="EMBL" id="JAQJAE010000001">
    <property type="protein sequence ID" value="KAJ5617027.1"/>
    <property type="molecule type" value="Genomic_DNA"/>
</dbReference>
<organism evidence="1 2">
    <name type="scientific">Penicillium hordei</name>
    <dbReference type="NCBI Taxonomy" id="40994"/>
    <lineage>
        <taxon>Eukaryota</taxon>
        <taxon>Fungi</taxon>
        <taxon>Dikarya</taxon>
        <taxon>Ascomycota</taxon>
        <taxon>Pezizomycotina</taxon>
        <taxon>Eurotiomycetes</taxon>
        <taxon>Eurotiomycetidae</taxon>
        <taxon>Eurotiales</taxon>
        <taxon>Aspergillaceae</taxon>
        <taxon>Penicillium</taxon>
    </lineage>
</organism>